<name>H2AV69_KAZAF</name>
<dbReference type="InParanoid" id="H2AV69"/>
<dbReference type="GO" id="GO:0005524">
    <property type="term" value="F:ATP binding"/>
    <property type="evidence" value="ECO:0007669"/>
    <property type="project" value="InterPro"/>
</dbReference>
<evidence type="ECO:0000259" key="1">
    <source>
        <dbReference type="Pfam" id="PF00485"/>
    </source>
</evidence>
<dbReference type="HOGENOM" id="CLU_021278_1_0_1"/>
<dbReference type="GeneID" id="13882848"/>
<dbReference type="AlphaFoldDB" id="H2AV69"/>
<dbReference type="Gene3D" id="3.40.50.300">
    <property type="entry name" value="P-loop containing nucleotide triphosphate hydrolases"/>
    <property type="match status" value="1"/>
</dbReference>
<dbReference type="Pfam" id="PF00485">
    <property type="entry name" value="PRK"/>
    <property type="match status" value="1"/>
</dbReference>
<sequence>MIGRIIVSIGGGHATGVAKIATELQEKLSKIFTSAKIRIIDLDELVSKRKDKTYSEDDYDFEAIYEDINEDCMLFDPNSNSLVSMNPNTSDEENSSVTNNDPVEIVLLCGCYALYDANINRISQLKVFLDSDNDKRLINLIHTRNVQTPEELSVLITEYMDCLRPEMEKYIEITRKHADLIIPSSNESVGSVIILDGIVKVIEQIKASSHGENFMIDTKKKILPLWDFEAESLDLEKSRYYDLS</sequence>
<dbReference type="RefSeq" id="XP_003957404.1">
    <property type="nucleotide sequence ID" value="XM_003957355.1"/>
</dbReference>
<evidence type="ECO:0000313" key="3">
    <source>
        <dbReference type="Proteomes" id="UP000005220"/>
    </source>
</evidence>
<feature type="domain" description="Phosphoribulokinase/uridine kinase" evidence="1">
    <location>
        <begin position="92"/>
        <end position="185"/>
    </location>
</feature>
<keyword evidence="3" id="KW-1185">Reference proteome</keyword>
<dbReference type="FunCoup" id="H2AV69">
    <property type="interactions" value="254"/>
</dbReference>
<dbReference type="Proteomes" id="UP000005220">
    <property type="component" value="Chromosome 5"/>
</dbReference>
<reference evidence="2 3" key="1">
    <citation type="journal article" date="2011" name="Proc. Natl. Acad. Sci. U.S.A.">
        <title>Evolutionary erosion of yeast sex chromosomes by mating-type switching accidents.</title>
        <authorList>
            <person name="Gordon J.L."/>
            <person name="Armisen D."/>
            <person name="Proux-Wera E."/>
            <person name="Oheigeartaigh S.S."/>
            <person name="Byrne K.P."/>
            <person name="Wolfe K.H."/>
        </authorList>
    </citation>
    <scope>NUCLEOTIDE SEQUENCE [LARGE SCALE GENOMIC DNA]</scope>
    <source>
        <strain evidence="3">ATCC 22294 / BCRC 22015 / CBS 2517 / CECT 1963 / NBRC 1671 / NRRL Y-8276</strain>
    </source>
</reference>
<dbReference type="SUPFAM" id="SSF52540">
    <property type="entry name" value="P-loop containing nucleoside triphosphate hydrolases"/>
    <property type="match status" value="1"/>
</dbReference>
<proteinExistence type="predicted"/>
<dbReference type="eggNOG" id="KOG4203">
    <property type="taxonomic scope" value="Eukaryota"/>
</dbReference>
<dbReference type="KEGG" id="kaf:KAFR_0E01150"/>
<protein>
    <recommendedName>
        <fullName evidence="1">Phosphoribulokinase/uridine kinase domain-containing protein</fullName>
    </recommendedName>
</protein>
<accession>H2AV69</accession>
<dbReference type="GO" id="GO:0016301">
    <property type="term" value="F:kinase activity"/>
    <property type="evidence" value="ECO:0007669"/>
    <property type="project" value="InterPro"/>
</dbReference>
<organism evidence="2 3">
    <name type="scientific">Kazachstania africana (strain ATCC 22294 / BCRC 22015 / CBS 2517 / CECT 1963 / NBRC 1671 / NRRL Y-8276)</name>
    <name type="common">Yeast</name>
    <name type="synonym">Kluyveromyces africanus</name>
    <dbReference type="NCBI Taxonomy" id="1071382"/>
    <lineage>
        <taxon>Eukaryota</taxon>
        <taxon>Fungi</taxon>
        <taxon>Dikarya</taxon>
        <taxon>Ascomycota</taxon>
        <taxon>Saccharomycotina</taxon>
        <taxon>Saccharomycetes</taxon>
        <taxon>Saccharomycetales</taxon>
        <taxon>Saccharomycetaceae</taxon>
        <taxon>Kazachstania</taxon>
    </lineage>
</organism>
<dbReference type="STRING" id="1071382.H2AV69"/>
<gene>
    <name evidence="2" type="primary">KAFR0E01150</name>
    <name evidence="2" type="ORF">KAFR_0E01150</name>
</gene>
<dbReference type="EMBL" id="HE650825">
    <property type="protein sequence ID" value="CCF58269.1"/>
    <property type="molecule type" value="Genomic_DNA"/>
</dbReference>
<dbReference type="OrthoDB" id="738517at2759"/>
<evidence type="ECO:0000313" key="2">
    <source>
        <dbReference type="EMBL" id="CCF58269.1"/>
    </source>
</evidence>
<dbReference type="InterPro" id="IPR027417">
    <property type="entry name" value="P-loop_NTPase"/>
</dbReference>
<dbReference type="InterPro" id="IPR006083">
    <property type="entry name" value="PRK/URK"/>
</dbReference>
<dbReference type="PANTHER" id="PTHR10285">
    <property type="entry name" value="URIDINE KINASE"/>
    <property type="match status" value="1"/>
</dbReference>